<reference evidence="1 2" key="1">
    <citation type="submission" date="2018-01" db="EMBL/GenBank/DDBJ databases">
        <title>Genome characterization of the sugarcane-associated fungus Trichoderma ghanense CCMA-1212 and their application in lignocelulose bioconversion.</title>
        <authorList>
            <person name="Steindorff A.S."/>
            <person name="Mendes T.D."/>
            <person name="Vilela E.S.D."/>
            <person name="Rodrigues D.S."/>
            <person name="Formighieri E.F."/>
            <person name="Melo I.S."/>
            <person name="Favaro L.C.L."/>
        </authorList>
    </citation>
    <scope>NUCLEOTIDE SEQUENCE [LARGE SCALE GENOMIC DNA]</scope>
    <source>
        <strain evidence="1 2">CCMA-1212</strain>
    </source>
</reference>
<comment type="caution">
    <text evidence="1">The sequence shown here is derived from an EMBL/GenBank/DDBJ whole genome shotgun (WGS) entry which is preliminary data.</text>
</comment>
<evidence type="ECO:0000313" key="2">
    <source>
        <dbReference type="Proteomes" id="UP001642720"/>
    </source>
</evidence>
<proteinExistence type="predicted"/>
<keyword evidence="2" id="KW-1185">Reference proteome</keyword>
<name>A0ABY2GWT8_9HYPO</name>
<dbReference type="EMBL" id="PPTA01000011">
    <property type="protein sequence ID" value="TFB00428.1"/>
    <property type="molecule type" value="Genomic_DNA"/>
</dbReference>
<organism evidence="1 2">
    <name type="scientific">Trichoderma ghanense</name>
    <dbReference type="NCBI Taxonomy" id="65468"/>
    <lineage>
        <taxon>Eukaryota</taxon>
        <taxon>Fungi</taxon>
        <taxon>Dikarya</taxon>
        <taxon>Ascomycota</taxon>
        <taxon>Pezizomycotina</taxon>
        <taxon>Sordariomycetes</taxon>
        <taxon>Hypocreomycetidae</taxon>
        <taxon>Hypocreales</taxon>
        <taxon>Hypocreaceae</taxon>
        <taxon>Trichoderma</taxon>
    </lineage>
</organism>
<accession>A0ABY2GWT8</accession>
<protein>
    <submittedName>
        <fullName evidence="1">Uncharacterized protein</fullName>
    </submittedName>
</protein>
<dbReference type="GeneID" id="300579526"/>
<dbReference type="Proteomes" id="UP001642720">
    <property type="component" value="Unassembled WGS sequence"/>
</dbReference>
<evidence type="ECO:0000313" key="1">
    <source>
        <dbReference type="EMBL" id="TFB00428.1"/>
    </source>
</evidence>
<dbReference type="RefSeq" id="XP_073556629.1">
    <property type="nucleotide sequence ID" value="XM_073705076.1"/>
</dbReference>
<gene>
    <name evidence="1" type="ORF">CCMA1212_007918</name>
</gene>
<sequence length="185" mass="20513">MHLLWPLFTEAVDNERHANAPDCRELRYSAILDCCTGTRKRRLTQERPVFLMSHSVSSALGVRQHWAASDVLKSFAQAGSSGCSRRSRAAARRRSATPAFASLHCSDPIRSWPLCRSTAATVVVSCVAKCLPVVNPDRGPASVRLPSCFRHNTTTRLPRHVVCTAKKFPELSNHPSNWALKEPLL</sequence>